<dbReference type="InterPro" id="IPR012340">
    <property type="entry name" value="NA-bd_OB-fold"/>
</dbReference>
<name>A0A6N3FDD5_MEDGN</name>
<organism evidence="3">
    <name type="scientific">Mediterraneibacter gnavus</name>
    <name type="common">Ruminococcus gnavus</name>
    <dbReference type="NCBI Taxonomy" id="33038"/>
    <lineage>
        <taxon>Bacteria</taxon>
        <taxon>Bacillati</taxon>
        <taxon>Bacillota</taxon>
        <taxon>Clostridia</taxon>
        <taxon>Lachnospirales</taxon>
        <taxon>Lachnospiraceae</taxon>
        <taxon>Mediterraneibacter</taxon>
    </lineage>
</organism>
<dbReference type="Gene3D" id="2.40.50.140">
    <property type="entry name" value="Nucleic acid-binding proteins"/>
    <property type="match status" value="1"/>
</dbReference>
<evidence type="ECO:0000256" key="1">
    <source>
        <dbReference type="ARBA" id="ARBA00023125"/>
    </source>
</evidence>
<accession>A0A6N3FDD5</accession>
<dbReference type="Pfam" id="PF00436">
    <property type="entry name" value="SSB"/>
    <property type="match status" value="1"/>
</dbReference>
<dbReference type="AlphaFoldDB" id="A0A6N3FDD5"/>
<dbReference type="RefSeq" id="WP_156734501.1">
    <property type="nucleotide sequence ID" value="NZ_CACRUU010000084.1"/>
</dbReference>
<dbReference type="InterPro" id="IPR000424">
    <property type="entry name" value="Primosome_PriB/ssb"/>
</dbReference>
<sequence length="217" mass="24304">MNNENFAGIMGTVKQAEVTSGVCGYDTENRYAVLRVCVPRKSSAVDTVIVAVPLKENEGIDAEPLLDRDIMATGILQKAINAESGHTVVFILADHVATVEFPEYQNGVQLTAEIVNNPEVRETPRGKHIADVMLKVENCIQGGNVHIPCIFWQENASEIAKYKRGTIVKITGRLQSREYVKKHYGDNNAESEEKRTTFEVSVEKMQVWWQPETVERN</sequence>
<dbReference type="GO" id="GO:0003697">
    <property type="term" value="F:single-stranded DNA binding"/>
    <property type="evidence" value="ECO:0007669"/>
    <property type="project" value="InterPro"/>
</dbReference>
<dbReference type="PROSITE" id="PS50935">
    <property type="entry name" value="SSB"/>
    <property type="match status" value="1"/>
</dbReference>
<protein>
    <submittedName>
        <fullName evidence="3">Single-stranded DNA-binding protein SsbB</fullName>
    </submittedName>
</protein>
<evidence type="ECO:0000256" key="2">
    <source>
        <dbReference type="PROSITE-ProRule" id="PRU00252"/>
    </source>
</evidence>
<proteinExistence type="predicted"/>
<keyword evidence="1 2" id="KW-0238">DNA-binding</keyword>
<evidence type="ECO:0000313" key="3">
    <source>
        <dbReference type="EMBL" id="VYU49970.1"/>
    </source>
</evidence>
<reference evidence="3" key="1">
    <citation type="submission" date="2019-11" db="EMBL/GenBank/DDBJ databases">
        <authorList>
            <person name="Feng L."/>
        </authorList>
    </citation>
    <scope>NUCLEOTIDE SEQUENCE</scope>
    <source>
        <strain evidence="3">RgnavusLFYP36</strain>
    </source>
</reference>
<gene>
    <name evidence="3" type="primary">ssbB_4</name>
    <name evidence="3" type="ORF">RGLFYP36_01790</name>
</gene>
<dbReference type="SUPFAM" id="SSF50249">
    <property type="entry name" value="Nucleic acid-binding proteins"/>
    <property type="match status" value="1"/>
</dbReference>
<dbReference type="EMBL" id="CACRUU010000084">
    <property type="protein sequence ID" value="VYU49970.1"/>
    <property type="molecule type" value="Genomic_DNA"/>
</dbReference>